<keyword evidence="7" id="KW-1185">Reference proteome</keyword>
<comment type="similarity">
    <text evidence="2 4">Belongs to the class-IV pyridoxal-phosphate-dependent aminotransferase family.</text>
</comment>
<dbReference type="Proteomes" id="UP000199012">
    <property type="component" value="Unassembled WGS sequence"/>
</dbReference>
<dbReference type="RefSeq" id="WP_090030847.1">
    <property type="nucleotide sequence ID" value="NZ_BONM01000035.1"/>
</dbReference>
<dbReference type="InterPro" id="IPR043131">
    <property type="entry name" value="BCAT-like_N"/>
</dbReference>
<dbReference type="InterPro" id="IPR043132">
    <property type="entry name" value="BCAT-like_C"/>
</dbReference>
<dbReference type="GO" id="GO:0046394">
    <property type="term" value="P:carboxylic acid biosynthetic process"/>
    <property type="evidence" value="ECO:0007669"/>
    <property type="project" value="UniProtKB-ARBA"/>
</dbReference>
<comment type="cofactor">
    <cofactor evidence="1 5">
        <name>pyridoxal 5'-phosphate</name>
        <dbReference type="ChEBI" id="CHEBI:597326"/>
    </cofactor>
</comment>
<dbReference type="OrthoDB" id="9805628at2"/>
<dbReference type="GO" id="GO:0008483">
    <property type="term" value="F:transaminase activity"/>
    <property type="evidence" value="ECO:0007669"/>
    <property type="project" value="UniProtKB-KW"/>
</dbReference>
<gene>
    <name evidence="6" type="ORF">SAMN05421867_102199</name>
</gene>
<dbReference type="STRING" id="988821.SAMN05421867_102199"/>
<evidence type="ECO:0000256" key="1">
    <source>
        <dbReference type="ARBA" id="ARBA00001933"/>
    </source>
</evidence>
<evidence type="ECO:0000256" key="3">
    <source>
        <dbReference type="ARBA" id="ARBA00022898"/>
    </source>
</evidence>
<accession>A0A1I0W528</accession>
<dbReference type="PANTHER" id="PTHR42743">
    <property type="entry name" value="AMINO-ACID AMINOTRANSFERASE"/>
    <property type="match status" value="1"/>
</dbReference>
<evidence type="ECO:0000256" key="2">
    <source>
        <dbReference type="ARBA" id="ARBA00009320"/>
    </source>
</evidence>
<organism evidence="6 7">
    <name type="scientific">Cellulomonas marina</name>
    <dbReference type="NCBI Taxonomy" id="988821"/>
    <lineage>
        <taxon>Bacteria</taxon>
        <taxon>Bacillati</taxon>
        <taxon>Actinomycetota</taxon>
        <taxon>Actinomycetes</taxon>
        <taxon>Micrococcales</taxon>
        <taxon>Cellulomonadaceae</taxon>
        <taxon>Cellulomonas</taxon>
    </lineage>
</organism>
<dbReference type="PROSITE" id="PS00770">
    <property type="entry name" value="AA_TRANSFER_CLASS_4"/>
    <property type="match status" value="1"/>
</dbReference>
<evidence type="ECO:0000313" key="7">
    <source>
        <dbReference type="Proteomes" id="UP000199012"/>
    </source>
</evidence>
<protein>
    <submittedName>
        <fullName evidence="6">Branched-chain amino acid aminotransferase</fullName>
    </submittedName>
</protein>
<dbReference type="InterPro" id="IPR001544">
    <property type="entry name" value="Aminotrans_IV"/>
</dbReference>
<dbReference type="InterPro" id="IPR018300">
    <property type="entry name" value="Aminotrans_IV_CS"/>
</dbReference>
<dbReference type="InterPro" id="IPR050571">
    <property type="entry name" value="Class-IV_PLP-Dep_Aminotrnsfr"/>
</dbReference>
<proteinExistence type="inferred from homology"/>
<dbReference type="Gene3D" id="3.30.470.10">
    <property type="match status" value="1"/>
</dbReference>
<dbReference type="SUPFAM" id="SSF56752">
    <property type="entry name" value="D-aminoacid aminotransferase-like PLP-dependent enzymes"/>
    <property type="match status" value="1"/>
</dbReference>
<reference evidence="6 7" key="1">
    <citation type="submission" date="2016-10" db="EMBL/GenBank/DDBJ databases">
        <authorList>
            <person name="de Groot N.N."/>
        </authorList>
    </citation>
    <scope>NUCLEOTIDE SEQUENCE [LARGE SCALE GENOMIC DNA]</scope>
    <source>
        <strain evidence="6 7">CGMCC 4.6945</strain>
    </source>
</reference>
<dbReference type="GO" id="GO:0005829">
    <property type="term" value="C:cytosol"/>
    <property type="evidence" value="ECO:0007669"/>
    <property type="project" value="TreeGrafter"/>
</dbReference>
<evidence type="ECO:0000313" key="6">
    <source>
        <dbReference type="EMBL" id="SFA83869.1"/>
    </source>
</evidence>
<dbReference type="Gene3D" id="3.20.10.10">
    <property type="entry name" value="D-amino Acid Aminotransferase, subunit A, domain 2"/>
    <property type="match status" value="1"/>
</dbReference>
<keyword evidence="3 5" id="KW-0663">Pyridoxal phosphate</keyword>
<evidence type="ECO:0000256" key="5">
    <source>
        <dbReference type="RuleBase" id="RU004516"/>
    </source>
</evidence>
<dbReference type="Pfam" id="PF01063">
    <property type="entry name" value="Aminotran_4"/>
    <property type="match status" value="1"/>
</dbReference>
<dbReference type="EMBL" id="FOKA01000002">
    <property type="protein sequence ID" value="SFA83869.1"/>
    <property type="molecule type" value="Genomic_DNA"/>
</dbReference>
<dbReference type="AlphaFoldDB" id="A0A1I0W528"/>
<sequence length="289" mass="29361">MSVVVWSAGRLVDPAAPLLTPVDHGVTVGDGVFETCAVRHGQVFALTRHLRRLALSAAGLGLPVPDEAEVRAGAAAVLAAAPDAGRLRITVTAGPSPLGPARAPDDEIAPTLLVAAAPAGHGGATTARAVTVPWVRNERSSIAGLKTTSYAEQVAILRHARAEGADEALVANTVGDLCEGAASNVFVARGGEVLTPPLSSGCLAGVTRDLVLEWSADAGLPVRAAAPGELRYDAVVHEVLTGTAALALSGSVRGLTPVVELDGTPVEPGDAFEAVRALYVRRSAEDLDP</sequence>
<keyword evidence="6" id="KW-0808">Transferase</keyword>
<keyword evidence="6" id="KW-0032">Aminotransferase</keyword>
<name>A0A1I0W528_9CELL</name>
<evidence type="ECO:0000256" key="4">
    <source>
        <dbReference type="RuleBase" id="RU004106"/>
    </source>
</evidence>
<dbReference type="PANTHER" id="PTHR42743:SF11">
    <property type="entry name" value="AMINODEOXYCHORISMATE LYASE"/>
    <property type="match status" value="1"/>
</dbReference>
<dbReference type="InterPro" id="IPR036038">
    <property type="entry name" value="Aminotransferase-like"/>
</dbReference>